<evidence type="ECO:0000259" key="6">
    <source>
        <dbReference type="PROSITE" id="PS50109"/>
    </source>
</evidence>
<comment type="catalytic activity">
    <reaction evidence="1">
        <text>ATP + protein L-histidine = ADP + protein N-phospho-L-histidine.</text>
        <dbReference type="EC" id="2.7.13.3"/>
    </reaction>
</comment>
<dbReference type="InterPro" id="IPR036890">
    <property type="entry name" value="HATPase_C_sf"/>
</dbReference>
<dbReference type="Proteomes" id="UP000017127">
    <property type="component" value="Unassembled WGS sequence"/>
</dbReference>
<dbReference type="InterPro" id="IPR036097">
    <property type="entry name" value="HisK_dim/P_sf"/>
</dbReference>
<dbReference type="CDD" id="cd00082">
    <property type="entry name" value="HisKA"/>
    <property type="match status" value="1"/>
</dbReference>
<sequence>MLNTYSPDHSHTIEFNRSAQNLHLESTLEDLSLFEIQVDINQRGVIVTQLFESDSTIPGVILMDGKKFIGMISQRRFFERMSRPYARELFLGRSLHIFYNFAQTDLLLLSGDTPVVEAAQQAIRRSPHLLYEPIVVKLSSTEYRLLEVQQLLIAQSCIHQLATELLRQKTQAQLIQTEKLATLGQMLAGVSHEIRNPVACILGNLQCLSNYYQDFMGLVETYEQEFPQPSQAIEDYKDEIDFEFTQQDLPEVLDSIKISSERLTHLVNSLRCFSRVDSSKPEKVEINYCLENTLLILKNRFVPGINLIKKYEKVPPIYGYPNQLSQVFLNVISNAIDALEDISQDHPHLAKITIKTEVRECSEIEKQTLKIPSHSPMETRLDYPAEYFDHSSSPNSNCDCQTKPSNHLPCCISIRISDNGPGIPAPVLERIFETFFTTKPPDKGTGLGLSISHEIITEKHRGKLNVISQVGRGTEFEILLPIL</sequence>
<gene>
    <name evidence="7" type="ORF">M595_2889</name>
</gene>
<keyword evidence="4 7" id="KW-0418">Kinase</keyword>
<dbReference type="PROSITE" id="PS50109">
    <property type="entry name" value="HIS_KIN"/>
    <property type="match status" value="1"/>
</dbReference>
<dbReference type="PANTHER" id="PTHR43065">
    <property type="entry name" value="SENSOR HISTIDINE KINASE"/>
    <property type="match status" value="1"/>
</dbReference>
<evidence type="ECO:0000313" key="7">
    <source>
        <dbReference type="EMBL" id="ERT07155.1"/>
    </source>
</evidence>
<dbReference type="InterPro" id="IPR003661">
    <property type="entry name" value="HisK_dim/P_dom"/>
</dbReference>
<keyword evidence="5" id="KW-0902">Two-component regulatory system</keyword>
<reference evidence="7 8" key="1">
    <citation type="journal article" date="2013" name="Front. Microbiol.">
        <title>Comparative genomic analyses of the cyanobacterium, Lyngbya aestuarii BL J, a powerful hydrogen producer.</title>
        <authorList>
            <person name="Kothari A."/>
            <person name="Vaughn M."/>
            <person name="Garcia-Pichel F."/>
        </authorList>
    </citation>
    <scope>NUCLEOTIDE SEQUENCE [LARGE SCALE GENOMIC DNA]</scope>
    <source>
        <strain evidence="7 8">BL J</strain>
    </source>
</reference>
<comment type="caution">
    <text evidence="7">The sequence shown here is derived from an EMBL/GenBank/DDBJ whole genome shotgun (WGS) entry which is preliminary data.</text>
</comment>
<dbReference type="InterPro" id="IPR003594">
    <property type="entry name" value="HATPase_dom"/>
</dbReference>
<dbReference type="OrthoDB" id="438708at2"/>
<dbReference type="SUPFAM" id="SSF47384">
    <property type="entry name" value="Homodimeric domain of signal transducing histidine kinase"/>
    <property type="match status" value="1"/>
</dbReference>
<dbReference type="RefSeq" id="WP_023066648.1">
    <property type="nucleotide sequence ID" value="NZ_AUZM01000025.1"/>
</dbReference>
<evidence type="ECO:0000256" key="3">
    <source>
        <dbReference type="ARBA" id="ARBA00022553"/>
    </source>
</evidence>
<evidence type="ECO:0000313" key="8">
    <source>
        <dbReference type="Proteomes" id="UP000017127"/>
    </source>
</evidence>
<evidence type="ECO:0000256" key="4">
    <source>
        <dbReference type="ARBA" id="ARBA00022777"/>
    </source>
</evidence>
<accession>U7QJ79</accession>
<keyword evidence="3" id="KW-0597">Phosphoprotein</keyword>
<dbReference type="EMBL" id="AUZM01000025">
    <property type="protein sequence ID" value="ERT07155.1"/>
    <property type="molecule type" value="Genomic_DNA"/>
</dbReference>
<keyword evidence="8" id="KW-1185">Reference proteome</keyword>
<dbReference type="SUPFAM" id="SSF55874">
    <property type="entry name" value="ATPase domain of HSP90 chaperone/DNA topoisomerase II/histidine kinase"/>
    <property type="match status" value="1"/>
</dbReference>
<dbReference type="Gene3D" id="3.30.565.10">
    <property type="entry name" value="Histidine kinase-like ATPase, C-terminal domain"/>
    <property type="match status" value="1"/>
</dbReference>
<dbReference type="PRINTS" id="PR00344">
    <property type="entry name" value="BCTRLSENSOR"/>
</dbReference>
<dbReference type="SMART" id="SM00387">
    <property type="entry name" value="HATPase_c"/>
    <property type="match status" value="1"/>
</dbReference>
<dbReference type="PANTHER" id="PTHR43065:SF50">
    <property type="entry name" value="HISTIDINE KINASE"/>
    <property type="match status" value="1"/>
</dbReference>
<dbReference type="GO" id="GO:0000155">
    <property type="term" value="F:phosphorelay sensor kinase activity"/>
    <property type="evidence" value="ECO:0007669"/>
    <property type="project" value="InterPro"/>
</dbReference>
<dbReference type="InterPro" id="IPR005467">
    <property type="entry name" value="His_kinase_dom"/>
</dbReference>
<feature type="domain" description="Histidine kinase" evidence="6">
    <location>
        <begin position="189"/>
        <end position="483"/>
    </location>
</feature>
<evidence type="ECO:0000256" key="5">
    <source>
        <dbReference type="ARBA" id="ARBA00023012"/>
    </source>
</evidence>
<evidence type="ECO:0000256" key="1">
    <source>
        <dbReference type="ARBA" id="ARBA00000085"/>
    </source>
</evidence>
<organism evidence="7 8">
    <name type="scientific">Lyngbya aestuarii BL J</name>
    <dbReference type="NCBI Taxonomy" id="1348334"/>
    <lineage>
        <taxon>Bacteria</taxon>
        <taxon>Bacillati</taxon>
        <taxon>Cyanobacteriota</taxon>
        <taxon>Cyanophyceae</taxon>
        <taxon>Oscillatoriophycideae</taxon>
        <taxon>Oscillatoriales</taxon>
        <taxon>Microcoleaceae</taxon>
        <taxon>Lyngbya</taxon>
    </lineage>
</organism>
<dbReference type="SMART" id="SM00388">
    <property type="entry name" value="HisKA"/>
    <property type="match status" value="1"/>
</dbReference>
<proteinExistence type="predicted"/>
<dbReference type="AlphaFoldDB" id="U7QJ79"/>
<evidence type="ECO:0000256" key="2">
    <source>
        <dbReference type="ARBA" id="ARBA00012438"/>
    </source>
</evidence>
<dbReference type="EC" id="2.7.13.3" evidence="2"/>
<dbReference type="InterPro" id="IPR004358">
    <property type="entry name" value="Sig_transdc_His_kin-like_C"/>
</dbReference>
<keyword evidence="4 7" id="KW-0808">Transferase</keyword>
<dbReference type="Pfam" id="PF00512">
    <property type="entry name" value="HisKA"/>
    <property type="match status" value="1"/>
</dbReference>
<dbReference type="Pfam" id="PF02518">
    <property type="entry name" value="HATPase_c"/>
    <property type="match status" value="1"/>
</dbReference>
<protein>
    <recommendedName>
        <fullName evidence="2">histidine kinase</fullName>
        <ecNumber evidence="2">2.7.13.3</ecNumber>
    </recommendedName>
</protein>
<name>U7QJ79_9CYAN</name>
<dbReference type="Gene3D" id="1.10.287.130">
    <property type="match status" value="1"/>
</dbReference>